<protein>
    <submittedName>
        <fullName evidence="2">Uncharacterized protein</fullName>
    </submittedName>
</protein>
<dbReference type="EMBL" id="JAUDFV010000155">
    <property type="protein sequence ID" value="KAL2714902.1"/>
    <property type="molecule type" value="Genomic_DNA"/>
</dbReference>
<organism evidence="2 3">
    <name type="scientific">Vespula squamosa</name>
    <name type="common">Southern yellow jacket</name>
    <name type="synonym">Wasp</name>
    <dbReference type="NCBI Taxonomy" id="30214"/>
    <lineage>
        <taxon>Eukaryota</taxon>
        <taxon>Metazoa</taxon>
        <taxon>Ecdysozoa</taxon>
        <taxon>Arthropoda</taxon>
        <taxon>Hexapoda</taxon>
        <taxon>Insecta</taxon>
        <taxon>Pterygota</taxon>
        <taxon>Neoptera</taxon>
        <taxon>Endopterygota</taxon>
        <taxon>Hymenoptera</taxon>
        <taxon>Apocrita</taxon>
        <taxon>Aculeata</taxon>
        <taxon>Vespoidea</taxon>
        <taxon>Vespidae</taxon>
        <taxon>Vespinae</taxon>
        <taxon>Vespula</taxon>
    </lineage>
</organism>
<accession>A0ABD2A2P8</accession>
<feature type="compositionally biased region" description="Basic residues" evidence="1">
    <location>
        <begin position="122"/>
        <end position="133"/>
    </location>
</feature>
<gene>
    <name evidence="2" type="ORF">V1478_014600</name>
</gene>
<feature type="compositionally biased region" description="Basic and acidic residues" evidence="1">
    <location>
        <begin position="174"/>
        <end position="183"/>
    </location>
</feature>
<dbReference type="AlphaFoldDB" id="A0ABD2A2P8"/>
<proteinExistence type="predicted"/>
<dbReference type="Proteomes" id="UP001607302">
    <property type="component" value="Unassembled WGS sequence"/>
</dbReference>
<feature type="region of interest" description="Disordered" evidence="1">
    <location>
        <begin position="108"/>
        <end position="183"/>
    </location>
</feature>
<feature type="compositionally biased region" description="Polar residues" evidence="1">
    <location>
        <begin position="150"/>
        <end position="163"/>
    </location>
</feature>
<comment type="caution">
    <text evidence="2">The sequence shown here is derived from an EMBL/GenBank/DDBJ whole genome shotgun (WGS) entry which is preliminary data.</text>
</comment>
<feature type="compositionally biased region" description="Basic residues" evidence="1">
    <location>
        <begin position="164"/>
        <end position="173"/>
    </location>
</feature>
<keyword evidence="3" id="KW-1185">Reference proteome</keyword>
<reference evidence="2 3" key="1">
    <citation type="journal article" date="2024" name="Ann. Entomol. Soc. Am.">
        <title>Genomic analyses of the southern and eastern yellowjacket wasps (Hymenoptera: Vespidae) reveal evolutionary signatures of social life.</title>
        <authorList>
            <person name="Catto M.A."/>
            <person name="Caine P.B."/>
            <person name="Orr S.E."/>
            <person name="Hunt B.G."/>
            <person name="Goodisman M.A.D."/>
        </authorList>
    </citation>
    <scope>NUCLEOTIDE SEQUENCE [LARGE SCALE GENOMIC DNA]</scope>
    <source>
        <strain evidence="2">233</strain>
        <tissue evidence="2">Head and thorax</tissue>
    </source>
</reference>
<evidence type="ECO:0000256" key="1">
    <source>
        <dbReference type="SAM" id="MobiDB-lite"/>
    </source>
</evidence>
<evidence type="ECO:0000313" key="3">
    <source>
        <dbReference type="Proteomes" id="UP001607302"/>
    </source>
</evidence>
<evidence type="ECO:0000313" key="2">
    <source>
        <dbReference type="EMBL" id="KAL2714902.1"/>
    </source>
</evidence>
<sequence>MEEQSRSCAAHVRKIERKPGKYVRSILKCDGEPNKKKYESDTEVNAFVVRIINRGGELAVVMTWNYMALSLGDSYNPFLHSMVQSVALTFIRDDMPLICTLSPTIVHNHHHQHHPSAASSSHQHHHHHHRSHTSKLCSRSRIIVVKCKPSQAQTSRITRLSQQTHKRNKRYNSHHTDMPHPLP</sequence>
<name>A0ABD2A2P8_VESSQ</name>